<feature type="compositionally biased region" description="Low complexity" evidence="7">
    <location>
        <begin position="327"/>
        <end position="341"/>
    </location>
</feature>
<keyword evidence="6" id="KW-1003">Cell membrane</keyword>
<evidence type="ECO:0000256" key="5">
    <source>
        <dbReference type="ARBA" id="ARBA00023136"/>
    </source>
</evidence>
<feature type="transmembrane region" description="Helical" evidence="6">
    <location>
        <begin position="12"/>
        <end position="30"/>
    </location>
</feature>
<gene>
    <name evidence="8" type="ORF">CLV67_10161</name>
</gene>
<organism evidence="8 9">
    <name type="scientific">Actinoplanes italicus</name>
    <dbReference type="NCBI Taxonomy" id="113567"/>
    <lineage>
        <taxon>Bacteria</taxon>
        <taxon>Bacillati</taxon>
        <taxon>Actinomycetota</taxon>
        <taxon>Actinomycetes</taxon>
        <taxon>Micromonosporales</taxon>
        <taxon>Micromonosporaceae</taxon>
        <taxon>Actinoplanes</taxon>
    </lineage>
</organism>
<evidence type="ECO:0000256" key="4">
    <source>
        <dbReference type="ARBA" id="ARBA00022989"/>
    </source>
</evidence>
<feature type="region of interest" description="Disordered" evidence="7">
    <location>
        <begin position="250"/>
        <end position="272"/>
    </location>
</feature>
<evidence type="ECO:0000256" key="3">
    <source>
        <dbReference type="ARBA" id="ARBA00022692"/>
    </source>
</evidence>
<comment type="caution">
    <text evidence="8">The sequence shown here is derived from an EMBL/GenBank/DDBJ whole genome shotgun (WGS) entry which is preliminary data.</text>
</comment>
<comment type="similarity">
    <text evidence="2 6">Belongs to the SURF1 family.</text>
</comment>
<evidence type="ECO:0000256" key="2">
    <source>
        <dbReference type="ARBA" id="ARBA00007165"/>
    </source>
</evidence>
<dbReference type="AlphaFoldDB" id="A0A2T0KNP4"/>
<dbReference type="GO" id="GO:0005886">
    <property type="term" value="C:plasma membrane"/>
    <property type="evidence" value="ECO:0007669"/>
    <property type="project" value="UniProtKB-SubCell"/>
</dbReference>
<proteinExistence type="inferred from homology"/>
<keyword evidence="5 6" id="KW-0472">Membrane</keyword>
<keyword evidence="3 6" id="KW-0812">Transmembrane</keyword>
<dbReference type="OrthoDB" id="9807214at2"/>
<comment type="subcellular location">
    <subcellularLocation>
        <location evidence="6">Cell membrane</location>
        <topology evidence="6">Multi-pass membrane protein</topology>
    </subcellularLocation>
    <subcellularLocation>
        <location evidence="1">Membrane</location>
    </subcellularLocation>
</comment>
<dbReference type="Proteomes" id="UP000239415">
    <property type="component" value="Unassembled WGS sequence"/>
</dbReference>
<evidence type="ECO:0000313" key="9">
    <source>
        <dbReference type="Proteomes" id="UP000239415"/>
    </source>
</evidence>
<evidence type="ECO:0000256" key="6">
    <source>
        <dbReference type="RuleBase" id="RU363076"/>
    </source>
</evidence>
<dbReference type="InterPro" id="IPR002994">
    <property type="entry name" value="Surf1/Shy1"/>
</dbReference>
<dbReference type="Pfam" id="PF02104">
    <property type="entry name" value="SURF1"/>
    <property type="match status" value="1"/>
</dbReference>
<name>A0A2T0KNP4_9ACTN</name>
<comment type="caution">
    <text evidence="6">Lacks conserved residue(s) required for the propagation of feature annotation.</text>
</comment>
<keyword evidence="4 6" id="KW-1133">Transmembrane helix</keyword>
<dbReference type="InterPro" id="IPR045214">
    <property type="entry name" value="Surf1/Surf4"/>
</dbReference>
<sequence>MYRFLLTPRWLGAAAVTIVASVVMVMLGNWQLDRYRERTSINERVDEANAAAPVPLTGKMTAPTVAGTAGPTPGEAVAWTKVTVSGRYDPTHEIQARGRTVGSSVGFEILTPLILDDGTAVLVDRGWVPAPPGGALESPEAPPAPTGRVTVIGQVHLSESRPAPVERRDGRLDTRRVNLPRLATELPFPVYGAYILLTEQTPAADPAFVPIPIPHEDAWQNGGYAVQWWIFAGMVYVLFGWQARREVLETAGPGGPLTAKRAERSRDRVAAADARRSTLDRVAAADARDRVAAADARDRVAAADARDRVAEADARDRVGEADRRAAETAASRPASSATATAERGEGGERPVATEGDGD</sequence>
<keyword evidence="9" id="KW-1185">Reference proteome</keyword>
<accession>A0A2T0KNP4</accession>
<dbReference type="PANTHER" id="PTHR23427">
    <property type="entry name" value="SURFEIT LOCUS PROTEIN"/>
    <property type="match status" value="1"/>
</dbReference>
<reference evidence="8 9" key="1">
    <citation type="submission" date="2018-03" db="EMBL/GenBank/DDBJ databases">
        <title>Genomic Encyclopedia of Archaeal and Bacterial Type Strains, Phase II (KMG-II): from individual species to whole genera.</title>
        <authorList>
            <person name="Goeker M."/>
        </authorList>
    </citation>
    <scope>NUCLEOTIDE SEQUENCE [LARGE SCALE GENOMIC DNA]</scope>
    <source>
        <strain evidence="8 9">DSM 43146</strain>
    </source>
</reference>
<protein>
    <recommendedName>
        <fullName evidence="6">SURF1-like protein</fullName>
    </recommendedName>
</protein>
<dbReference type="PROSITE" id="PS50895">
    <property type="entry name" value="SURF1"/>
    <property type="match status" value="1"/>
</dbReference>
<dbReference type="CDD" id="cd06662">
    <property type="entry name" value="SURF1"/>
    <property type="match status" value="1"/>
</dbReference>
<evidence type="ECO:0000256" key="1">
    <source>
        <dbReference type="ARBA" id="ARBA00004370"/>
    </source>
</evidence>
<dbReference type="EMBL" id="PVMZ01000001">
    <property type="protein sequence ID" value="PRX25349.1"/>
    <property type="molecule type" value="Genomic_DNA"/>
</dbReference>
<evidence type="ECO:0000313" key="8">
    <source>
        <dbReference type="EMBL" id="PRX25349.1"/>
    </source>
</evidence>
<feature type="compositionally biased region" description="Basic and acidic residues" evidence="7">
    <location>
        <begin position="260"/>
        <end position="272"/>
    </location>
</feature>
<feature type="region of interest" description="Disordered" evidence="7">
    <location>
        <begin position="293"/>
        <end position="358"/>
    </location>
</feature>
<evidence type="ECO:0000256" key="7">
    <source>
        <dbReference type="SAM" id="MobiDB-lite"/>
    </source>
</evidence>
<dbReference type="PANTHER" id="PTHR23427:SF2">
    <property type="entry name" value="SURFEIT LOCUS PROTEIN 1"/>
    <property type="match status" value="1"/>
</dbReference>
<feature type="compositionally biased region" description="Basic and acidic residues" evidence="7">
    <location>
        <begin position="293"/>
        <end position="326"/>
    </location>
</feature>